<dbReference type="Gene3D" id="3.20.10.10">
    <property type="entry name" value="D-amino Acid Aminotransferase, subunit A, domain 2"/>
    <property type="match status" value="1"/>
</dbReference>
<reference evidence="7 8" key="1">
    <citation type="submission" date="2016-10" db="EMBL/GenBank/DDBJ databases">
        <authorList>
            <person name="de Groot N.N."/>
        </authorList>
    </citation>
    <scope>NUCLEOTIDE SEQUENCE [LARGE SCALE GENOMIC DNA]</scope>
    <source>
        <strain evidence="7 8">DSM 15283</strain>
    </source>
</reference>
<dbReference type="OrthoDB" id="9809239at2"/>
<dbReference type="RefSeq" id="WP_093095112.1">
    <property type="nucleotide sequence ID" value="NZ_FOTQ01000007.1"/>
</dbReference>
<sequence length="216" mass="23851">MESPFRAPVPDGTRLIETFCFDPSTRSITRRDLHKARLERSAAAFGFPLDHAEIRAKLDAFDCDAPLRCRLTLDREGRVEIVAAPMPPATAREWVVTVSGQRLRSDDPWLAHKTTQRALYDETRATLPKGVDEVLFLNERDELCEGTITNLFVTLETGEMVTPPLSCGVLPGVLRQSLIEAGEVREAVVTLPMLGRARALHVGNSLRGLIPARLAG</sequence>
<dbReference type="InterPro" id="IPR018300">
    <property type="entry name" value="Aminotrans_IV_CS"/>
</dbReference>
<comment type="cofactor">
    <cofactor evidence="1 6">
        <name>pyridoxal 5'-phosphate</name>
        <dbReference type="ChEBI" id="CHEBI:597326"/>
    </cofactor>
</comment>
<name>A0A1I4R447_9RHOB</name>
<evidence type="ECO:0000256" key="1">
    <source>
        <dbReference type="ARBA" id="ARBA00001933"/>
    </source>
</evidence>
<evidence type="ECO:0000313" key="8">
    <source>
        <dbReference type="Proteomes" id="UP000199144"/>
    </source>
</evidence>
<evidence type="ECO:0000256" key="3">
    <source>
        <dbReference type="ARBA" id="ARBA00014472"/>
    </source>
</evidence>
<proteinExistence type="inferred from homology"/>
<comment type="similarity">
    <text evidence="2 5">Belongs to the class-IV pyridoxal-phosphate-dependent aminotransferase family.</text>
</comment>
<keyword evidence="4 6" id="KW-0663">Pyridoxal phosphate</keyword>
<gene>
    <name evidence="7" type="ORF">SAMN04488042_107251</name>
</gene>
<dbReference type="InterPro" id="IPR043132">
    <property type="entry name" value="BCAT-like_C"/>
</dbReference>
<keyword evidence="7" id="KW-0456">Lyase</keyword>
<dbReference type="InterPro" id="IPR043131">
    <property type="entry name" value="BCAT-like_N"/>
</dbReference>
<evidence type="ECO:0000256" key="5">
    <source>
        <dbReference type="RuleBase" id="RU004106"/>
    </source>
</evidence>
<dbReference type="Pfam" id="PF01063">
    <property type="entry name" value="Aminotran_4"/>
    <property type="match status" value="1"/>
</dbReference>
<dbReference type="STRING" id="254406.SAMN04488042_107251"/>
<protein>
    <recommendedName>
        <fullName evidence="3">Probable branched-chain-amino-acid aminotransferase</fullName>
    </recommendedName>
</protein>
<dbReference type="Proteomes" id="UP000199144">
    <property type="component" value="Unassembled WGS sequence"/>
</dbReference>
<evidence type="ECO:0000313" key="7">
    <source>
        <dbReference type="EMBL" id="SFM47039.1"/>
    </source>
</evidence>
<dbReference type="Gene3D" id="3.30.470.10">
    <property type="match status" value="1"/>
</dbReference>
<keyword evidence="8" id="KW-1185">Reference proteome</keyword>
<dbReference type="InterPro" id="IPR001544">
    <property type="entry name" value="Aminotrans_IV"/>
</dbReference>
<dbReference type="SUPFAM" id="SSF56752">
    <property type="entry name" value="D-aminoacid aminotransferase-like PLP-dependent enzymes"/>
    <property type="match status" value="1"/>
</dbReference>
<organism evidence="7 8">
    <name type="scientific">Shimia aestuarii</name>
    <dbReference type="NCBI Taxonomy" id="254406"/>
    <lineage>
        <taxon>Bacteria</taxon>
        <taxon>Pseudomonadati</taxon>
        <taxon>Pseudomonadota</taxon>
        <taxon>Alphaproteobacteria</taxon>
        <taxon>Rhodobacterales</taxon>
        <taxon>Roseobacteraceae</taxon>
    </lineage>
</organism>
<accession>A0A1I4R447</accession>
<evidence type="ECO:0000256" key="6">
    <source>
        <dbReference type="RuleBase" id="RU004516"/>
    </source>
</evidence>
<evidence type="ECO:0000256" key="2">
    <source>
        <dbReference type="ARBA" id="ARBA00009320"/>
    </source>
</evidence>
<dbReference type="GO" id="GO:0016829">
    <property type="term" value="F:lyase activity"/>
    <property type="evidence" value="ECO:0007669"/>
    <property type="project" value="UniProtKB-KW"/>
</dbReference>
<evidence type="ECO:0000256" key="4">
    <source>
        <dbReference type="ARBA" id="ARBA00022898"/>
    </source>
</evidence>
<dbReference type="PROSITE" id="PS00770">
    <property type="entry name" value="AA_TRANSFER_CLASS_4"/>
    <property type="match status" value="1"/>
</dbReference>
<dbReference type="NCBIfam" id="NF005729">
    <property type="entry name" value="PRK07546.1-3"/>
    <property type="match status" value="1"/>
</dbReference>
<dbReference type="InterPro" id="IPR036038">
    <property type="entry name" value="Aminotransferase-like"/>
</dbReference>
<dbReference type="EMBL" id="FOTQ01000007">
    <property type="protein sequence ID" value="SFM47039.1"/>
    <property type="molecule type" value="Genomic_DNA"/>
</dbReference>
<dbReference type="AlphaFoldDB" id="A0A1I4R447"/>